<comment type="caution">
    <text evidence="16">The sequence shown here is derived from an EMBL/GenBank/DDBJ whole genome shotgun (WGS) entry which is preliminary data.</text>
</comment>
<feature type="compositionally biased region" description="Acidic residues" evidence="13">
    <location>
        <begin position="692"/>
        <end position="704"/>
    </location>
</feature>
<dbReference type="InterPro" id="IPR008271">
    <property type="entry name" value="Ser/Thr_kinase_AS"/>
</dbReference>
<evidence type="ECO:0000259" key="14">
    <source>
        <dbReference type="PROSITE" id="PS50011"/>
    </source>
</evidence>
<comment type="catalytic activity">
    <reaction evidence="9">
        <text>L-seryl-[protein] + ATP = O-phospho-L-seryl-[protein] + ADP + H(+)</text>
        <dbReference type="Rhea" id="RHEA:17989"/>
        <dbReference type="Rhea" id="RHEA-COMP:9863"/>
        <dbReference type="Rhea" id="RHEA-COMP:11604"/>
        <dbReference type="ChEBI" id="CHEBI:15378"/>
        <dbReference type="ChEBI" id="CHEBI:29999"/>
        <dbReference type="ChEBI" id="CHEBI:30616"/>
        <dbReference type="ChEBI" id="CHEBI:83421"/>
        <dbReference type="ChEBI" id="CHEBI:456216"/>
        <dbReference type="EC" id="2.7.11.1"/>
    </reaction>
</comment>
<dbReference type="OrthoDB" id="6778822at2759"/>
<gene>
    <name evidence="16" type="ORF">CLODIP_2_CD11531</name>
</gene>
<comment type="similarity">
    <text evidence="7">Belongs to the protein kinase superfamily. Ser/Thr protein kinase family. GCN2 subfamily.</text>
</comment>
<feature type="binding site" evidence="11">
    <location>
        <begin position="545"/>
        <end position="553"/>
    </location>
    <ligand>
        <name>ATP</name>
        <dbReference type="ChEBI" id="CHEBI:30616"/>
    </ligand>
</feature>
<evidence type="ECO:0000313" key="17">
    <source>
        <dbReference type="Proteomes" id="UP000494165"/>
    </source>
</evidence>
<evidence type="ECO:0000256" key="5">
    <source>
        <dbReference type="ARBA" id="ARBA00022777"/>
    </source>
</evidence>
<protein>
    <recommendedName>
        <fullName evidence="1">non-specific serine/threonine protein kinase</fullName>
        <ecNumber evidence="1">2.7.11.1</ecNumber>
    </recommendedName>
</protein>
<keyword evidence="4 11" id="KW-0547">Nucleotide-binding</keyword>
<feature type="compositionally biased region" description="Acidic residues" evidence="13">
    <location>
        <begin position="509"/>
        <end position="518"/>
    </location>
</feature>
<dbReference type="EC" id="2.7.11.1" evidence="1"/>
<evidence type="ECO:0000256" key="6">
    <source>
        <dbReference type="ARBA" id="ARBA00022840"/>
    </source>
</evidence>
<dbReference type="GO" id="GO:0000077">
    <property type="term" value="P:DNA damage checkpoint signaling"/>
    <property type="evidence" value="ECO:0007669"/>
    <property type="project" value="InterPro"/>
</dbReference>
<dbReference type="Gene3D" id="3.30.200.20">
    <property type="entry name" value="Phosphorylase Kinase, domain 1"/>
    <property type="match status" value="1"/>
</dbReference>
<dbReference type="InterPro" id="IPR016255">
    <property type="entry name" value="Gcn2"/>
</dbReference>
<feature type="region of interest" description="Disordered" evidence="13">
    <location>
        <begin position="660"/>
        <end position="679"/>
    </location>
</feature>
<evidence type="ECO:0000256" key="8">
    <source>
        <dbReference type="ARBA" id="ARBA00047899"/>
    </source>
</evidence>
<dbReference type="Gene3D" id="3.30.930.10">
    <property type="entry name" value="Bira Bifunctional Protein, Domain 2"/>
    <property type="match status" value="1"/>
</dbReference>
<dbReference type="PANTHER" id="PTHR11042">
    <property type="entry name" value="EUKARYOTIC TRANSLATION INITIATION FACTOR 2-ALPHA KINASE EIF2-ALPHA KINASE -RELATED"/>
    <property type="match status" value="1"/>
</dbReference>
<dbReference type="PROSITE" id="PS50908">
    <property type="entry name" value="RWD"/>
    <property type="match status" value="1"/>
</dbReference>
<feature type="domain" description="RWD" evidence="15">
    <location>
        <begin position="11"/>
        <end position="127"/>
    </location>
</feature>
<name>A0A8S1DGR6_9INSE</name>
<dbReference type="EMBL" id="CADEPI010000285">
    <property type="protein sequence ID" value="CAB3382832.1"/>
    <property type="molecule type" value="Genomic_DNA"/>
</dbReference>
<feature type="region of interest" description="Disordered" evidence="13">
    <location>
        <begin position="191"/>
        <end position="220"/>
    </location>
</feature>
<dbReference type="InterPro" id="IPR016135">
    <property type="entry name" value="UBQ-conjugating_enzyme/RWD"/>
</dbReference>
<dbReference type="Proteomes" id="UP000494165">
    <property type="component" value="Unassembled WGS sequence"/>
</dbReference>
<keyword evidence="2" id="KW-0723">Serine/threonine-protein kinase</keyword>
<dbReference type="GO" id="GO:0005524">
    <property type="term" value="F:ATP binding"/>
    <property type="evidence" value="ECO:0007669"/>
    <property type="project" value="UniProtKB-UniRule"/>
</dbReference>
<organism evidence="16 17">
    <name type="scientific">Cloeon dipterum</name>
    <dbReference type="NCBI Taxonomy" id="197152"/>
    <lineage>
        <taxon>Eukaryota</taxon>
        <taxon>Metazoa</taxon>
        <taxon>Ecdysozoa</taxon>
        <taxon>Arthropoda</taxon>
        <taxon>Hexapoda</taxon>
        <taxon>Insecta</taxon>
        <taxon>Pterygota</taxon>
        <taxon>Palaeoptera</taxon>
        <taxon>Ephemeroptera</taxon>
        <taxon>Pisciforma</taxon>
        <taxon>Baetidae</taxon>
        <taxon>Cloeon</taxon>
    </lineage>
</organism>
<dbReference type="PROSITE" id="PS00108">
    <property type="entry name" value="PROTEIN_KINASE_ST"/>
    <property type="match status" value="1"/>
</dbReference>
<dbReference type="FunFam" id="3.10.110.10:FF:000057">
    <property type="entry name" value="eukaryotic translation initiation factor 2-alpha kinase 4"/>
    <property type="match status" value="1"/>
</dbReference>
<dbReference type="InterPro" id="IPR041715">
    <property type="entry name" value="HisRS-like_core"/>
</dbReference>
<dbReference type="InterPro" id="IPR017441">
    <property type="entry name" value="Protein_kinase_ATP_BS"/>
</dbReference>
<evidence type="ECO:0000313" key="16">
    <source>
        <dbReference type="EMBL" id="CAB3382832.1"/>
    </source>
</evidence>
<dbReference type="Gene3D" id="1.10.510.10">
    <property type="entry name" value="Transferase(Phosphotransferase) domain 1"/>
    <property type="match status" value="2"/>
</dbReference>
<evidence type="ECO:0000256" key="4">
    <source>
        <dbReference type="ARBA" id="ARBA00022741"/>
    </source>
</evidence>
<dbReference type="CDD" id="cd14046">
    <property type="entry name" value="STKc_EIF2AK4_GCN2_rpt2"/>
    <property type="match status" value="1"/>
</dbReference>
<evidence type="ECO:0000256" key="3">
    <source>
        <dbReference type="ARBA" id="ARBA00022679"/>
    </source>
</evidence>
<evidence type="ECO:0000259" key="15">
    <source>
        <dbReference type="PROSITE" id="PS50908"/>
    </source>
</evidence>
<dbReference type="Pfam" id="PF00069">
    <property type="entry name" value="Pkinase"/>
    <property type="match status" value="3"/>
</dbReference>
<dbReference type="InterPro" id="IPR045864">
    <property type="entry name" value="aa-tRNA-synth_II/BPL/LPL"/>
</dbReference>
<dbReference type="SMART" id="SM00591">
    <property type="entry name" value="RWD"/>
    <property type="match status" value="1"/>
</dbReference>
<feature type="domain" description="Protein kinase" evidence="14">
    <location>
        <begin position="539"/>
        <end position="941"/>
    </location>
</feature>
<feature type="region of interest" description="Disordered" evidence="13">
    <location>
        <begin position="496"/>
        <end position="520"/>
    </location>
</feature>
<evidence type="ECO:0000256" key="1">
    <source>
        <dbReference type="ARBA" id="ARBA00012513"/>
    </source>
</evidence>
<keyword evidence="3" id="KW-0808">Transferase</keyword>
<evidence type="ECO:0000256" key="7">
    <source>
        <dbReference type="ARBA" id="ARBA00037982"/>
    </source>
</evidence>
<keyword evidence="5" id="KW-0418">Kinase</keyword>
<dbReference type="Pfam" id="PF05773">
    <property type="entry name" value="RWD"/>
    <property type="match status" value="1"/>
</dbReference>
<dbReference type="CDD" id="cd23823">
    <property type="entry name" value="RWD_GCN2"/>
    <property type="match status" value="1"/>
</dbReference>
<dbReference type="PIRSF" id="PIRSF000660">
    <property type="entry name" value="Ser/Thr_PK_GCN2"/>
    <property type="match status" value="1"/>
</dbReference>
<dbReference type="InterPro" id="IPR050339">
    <property type="entry name" value="CC_SR_Kinase"/>
</dbReference>
<evidence type="ECO:0000256" key="9">
    <source>
        <dbReference type="ARBA" id="ARBA00048679"/>
    </source>
</evidence>
<keyword evidence="6 11" id="KW-0067">ATP-binding</keyword>
<feature type="compositionally biased region" description="Low complexity" evidence="13">
    <location>
        <begin position="209"/>
        <end position="218"/>
    </location>
</feature>
<reference evidence="16 17" key="1">
    <citation type="submission" date="2020-04" db="EMBL/GenBank/DDBJ databases">
        <authorList>
            <person name="Alioto T."/>
            <person name="Alioto T."/>
            <person name="Gomez Garrido J."/>
        </authorList>
    </citation>
    <scope>NUCLEOTIDE SEQUENCE [LARGE SCALE GENOMIC DNA]</scope>
</reference>
<evidence type="ECO:0000256" key="11">
    <source>
        <dbReference type="PIRSR" id="PIRSR000660-2"/>
    </source>
</evidence>
<evidence type="ECO:0000256" key="13">
    <source>
        <dbReference type="SAM" id="MobiDB-lite"/>
    </source>
</evidence>
<sequence>MSETLEERQENEIEALKAIFAPSEFQDLRERDAGRKNRRPPDIVLTVTPQQGSSGPAEVYAKIDLHVKCNSRYPEQVPKILLENSKGLSTQQVKELSVNLDSLANDLVGEVMIFELTQFVRKFLLEHNKPRYQSFYDEMQARQAQQEKQKQLLKQQEQDRERQSLKEHILRKQQALKEEVRQRKEVLHEKEVLNNNDAVPIQQTRRQRAQSSSSSTERLTCNHRGTKLVQFSEQQIQIGHCLGHSSRGKVVYAGQDINSGELVIVSQWSMKCPGLKRKDLQDEISPELANISKQVSAMDQESHMLQKLSHPGIIRYRGFTSEQRSDHILISTLQDFADGINLAFFLQESISVGLDLLHHIAKHTLESLSFLHRNNIVHRDLRHSSVYLLQNGGIVITNYSLDSKLGELVQGKERVDCGLPLPMGRGAKKADVFRYGCLLLSLFQGSPVNTLLPSPPSSVPKEFRDFLLRCLDRNEQDRWSSDKLLSHPFVNSSIDRQLSPKKQTKISESDDELSDEAANDTKIDLPDVSKGSSRVYSEFEVLKWLGKGAFGDVLKVRNKLDARVYALKRIKLNPRNKTLIKRITRECKLLSRLNHENVVRYYNSWIESANLTHADEPESSVTSDTIDTGITSSENKEKSILGSSHVEWSVSYEARPAFKNYDSESSSSEDEEDAGPWAAIFPPEQSSSIVFEGDEQAEESEDDVDHVVSGKKSDNEPKEIQFLYIQMEFCEKSTLRIAIDSGELCSDEPRVWRLFREMVEGLAHIHQQGMIHRDLKPVNVFLDIQDHVKIGDFGLATAKSSAPINKEHLSLVSSDKISSKDFREDGGALTGHVGTALYAAPELNVNAGQAASYNQKVDIYSLGIIFFEMCHAPLETTMERVKVLLALRSADIILPSDFTQEEHPQQTHVLKWLLLHDPDKRPTAQELLKAECLLPLQHEDVALQEILTNAFENTQSKIYKHLVSSFISQEVPQAEDLTFDMGMSKSLLVPRAMSAVRVAIEKIFLKHGAIRLASPLLIPKSSASVKVKETNTTVTLMTHSGSVVTLPHDLRVPFARFIAWSNITTSLKRFSIEKVFRERRVFGVHPRELYECAFDIVSPNLGLQVGEAELLSVLSEIVCEFNDAIQGAVLRLNHTSLIKAILLNSGIDEEKHEEYINLIQDFKDSNKPKNLLETLSHHSLENLTSMLKMEAPLSQMHNLKALAKGRGVTANLAKEGLKYLESVINTAELLGVKCPMVVSPGLVLDPTRFSGFVCQLTCLNPSKHHGRQKDVIAVGGNYSHLLASYREVLENAHSKRMVAMGACGISVSLERLASIVQQERSDPSILSHANTVISSLDSKVLLKEAPKLARELWSAGVKAHFVQHVQDVDDAEALVKELGASHLIMLKDSEPHSVRIRTWEKDRFQEKKVDLVNVPSWITRKFSTSEEVSEPNPNNATANSGVNAGFNFHFVTTEKMAYNTRRRFENLMAGHLANLMKLLSQKCVLEVVAISVEGNIVKSLAANLDLNGGEDQFNSSISSVVEK</sequence>
<dbReference type="InterPro" id="IPR011009">
    <property type="entry name" value="Kinase-like_dom_sf"/>
</dbReference>
<dbReference type="PROSITE" id="PS00107">
    <property type="entry name" value="PROTEIN_KINASE_ATP"/>
    <property type="match status" value="1"/>
</dbReference>
<proteinExistence type="inferred from homology"/>
<comment type="catalytic activity">
    <reaction evidence="8">
        <text>L-threonyl-[protein] + ATP = O-phospho-L-threonyl-[protein] + ADP + H(+)</text>
        <dbReference type="Rhea" id="RHEA:46608"/>
        <dbReference type="Rhea" id="RHEA-COMP:11060"/>
        <dbReference type="Rhea" id="RHEA-COMP:11605"/>
        <dbReference type="ChEBI" id="CHEBI:15378"/>
        <dbReference type="ChEBI" id="CHEBI:30013"/>
        <dbReference type="ChEBI" id="CHEBI:30616"/>
        <dbReference type="ChEBI" id="CHEBI:61977"/>
        <dbReference type="ChEBI" id="CHEBI:456216"/>
        <dbReference type="EC" id="2.7.11.1"/>
    </reaction>
</comment>
<feature type="binding site" evidence="11 12">
    <location>
        <position position="568"/>
    </location>
    <ligand>
        <name>ATP</name>
        <dbReference type="ChEBI" id="CHEBI:30616"/>
    </ligand>
</feature>
<evidence type="ECO:0000256" key="10">
    <source>
        <dbReference type="PIRSR" id="PIRSR000660-1"/>
    </source>
</evidence>
<dbReference type="InterPro" id="IPR006575">
    <property type="entry name" value="RWD_dom"/>
</dbReference>
<dbReference type="GO" id="GO:0005829">
    <property type="term" value="C:cytosol"/>
    <property type="evidence" value="ECO:0007669"/>
    <property type="project" value="TreeGrafter"/>
</dbReference>
<feature type="region of interest" description="Disordered" evidence="13">
    <location>
        <begin position="692"/>
        <end position="713"/>
    </location>
</feature>
<evidence type="ECO:0000256" key="2">
    <source>
        <dbReference type="ARBA" id="ARBA00022527"/>
    </source>
</evidence>
<dbReference type="SUPFAM" id="SSF54495">
    <property type="entry name" value="UBC-like"/>
    <property type="match status" value="1"/>
</dbReference>
<feature type="active site" description="Proton acceptor" evidence="10">
    <location>
        <position position="774"/>
    </location>
</feature>
<dbReference type="SMART" id="SM00220">
    <property type="entry name" value="S_TKc"/>
    <property type="match status" value="2"/>
</dbReference>
<dbReference type="InterPro" id="IPR000719">
    <property type="entry name" value="Prot_kinase_dom"/>
</dbReference>
<dbReference type="PROSITE" id="PS50011">
    <property type="entry name" value="PROTEIN_KINASE_DOM"/>
    <property type="match status" value="2"/>
</dbReference>
<accession>A0A8S1DGR6</accession>
<dbReference type="GO" id="GO:0005634">
    <property type="term" value="C:nucleus"/>
    <property type="evidence" value="ECO:0007669"/>
    <property type="project" value="TreeGrafter"/>
</dbReference>
<evidence type="ECO:0000256" key="12">
    <source>
        <dbReference type="PROSITE-ProRule" id="PRU10141"/>
    </source>
</evidence>
<dbReference type="PANTHER" id="PTHR11042:SF136">
    <property type="entry name" value="EIF-2-ALPHA KINASE GCN2"/>
    <property type="match status" value="1"/>
</dbReference>
<dbReference type="SUPFAM" id="SSF56112">
    <property type="entry name" value="Protein kinase-like (PK-like)"/>
    <property type="match status" value="2"/>
</dbReference>
<dbReference type="GO" id="GO:0004694">
    <property type="term" value="F:eukaryotic translation initiation factor 2alpha kinase activity"/>
    <property type="evidence" value="ECO:0007669"/>
    <property type="project" value="InterPro"/>
</dbReference>
<feature type="region of interest" description="Disordered" evidence="13">
    <location>
        <begin position="613"/>
        <end position="638"/>
    </location>
</feature>
<keyword evidence="17" id="KW-1185">Reference proteome</keyword>
<feature type="compositionally biased region" description="Low complexity" evidence="13">
    <location>
        <begin position="619"/>
        <end position="633"/>
    </location>
</feature>
<dbReference type="Pfam" id="PF13393">
    <property type="entry name" value="tRNA-synt_His"/>
    <property type="match status" value="1"/>
</dbReference>
<dbReference type="SUPFAM" id="SSF55681">
    <property type="entry name" value="Class II aaRS and biotin synthetases"/>
    <property type="match status" value="1"/>
</dbReference>
<dbReference type="Gene3D" id="3.10.110.10">
    <property type="entry name" value="Ubiquitin Conjugating Enzyme"/>
    <property type="match status" value="1"/>
</dbReference>
<feature type="domain" description="Protein kinase" evidence="14">
    <location>
        <begin position="236"/>
        <end position="490"/>
    </location>
</feature>